<evidence type="ECO:0000313" key="2">
    <source>
        <dbReference type="Proteomes" id="UP000315252"/>
    </source>
</evidence>
<evidence type="ECO:0000313" key="1">
    <source>
        <dbReference type="EMBL" id="TQV78483.1"/>
    </source>
</evidence>
<evidence type="ECO:0008006" key="3">
    <source>
        <dbReference type="Google" id="ProtNLM"/>
    </source>
</evidence>
<sequence>MTDAQEQPNDQELMKLLPFYVNRSLDEDEQASIEDYLARSEAARIELIYLERLRNAVKRQSLVNSPGELGLKRLQKDIAPKGIAGNGSGAACDTLTGKRASDLAGRAQLSARGEGVAFWWRHVAVAACLTLAVFAGLSTQEWQDRDGEPQLAGSASGAVLQVTFKPHATEAAIRSLLLETGLSIKEGPSSLGIYYLDLDASVNGATLKSALQKLRNRADVVDTAEID</sequence>
<organism evidence="1 2">
    <name type="scientific">Denitrobaculum tricleocarpae</name>
    <dbReference type="NCBI Taxonomy" id="2591009"/>
    <lineage>
        <taxon>Bacteria</taxon>
        <taxon>Pseudomonadati</taxon>
        <taxon>Pseudomonadota</taxon>
        <taxon>Alphaproteobacteria</taxon>
        <taxon>Rhodospirillales</taxon>
        <taxon>Rhodospirillaceae</taxon>
        <taxon>Denitrobaculum</taxon>
    </lineage>
</organism>
<protein>
    <recommendedName>
        <fullName evidence="3">Zf-HC2 domain-containing protein</fullName>
    </recommendedName>
</protein>
<dbReference type="EMBL" id="VHSH01000006">
    <property type="protein sequence ID" value="TQV78483.1"/>
    <property type="molecule type" value="Genomic_DNA"/>
</dbReference>
<dbReference type="AlphaFoldDB" id="A0A545TMM3"/>
<accession>A0A545TMM3</accession>
<name>A0A545TMM3_9PROT</name>
<proteinExistence type="predicted"/>
<dbReference type="RefSeq" id="WP_142897816.1">
    <property type="nucleotide sequence ID" value="NZ_ML660057.1"/>
</dbReference>
<comment type="caution">
    <text evidence="1">The sequence shown here is derived from an EMBL/GenBank/DDBJ whole genome shotgun (WGS) entry which is preliminary data.</text>
</comment>
<keyword evidence="2" id="KW-1185">Reference proteome</keyword>
<dbReference type="Proteomes" id="UP000315252">
    <property type="component" value="Unassembled WGS sequence"/>
</dbReference>
<reference evidence="1 2" key="1">
    <citation type="submission" date="2019-06" db="EMBL/GenBank/DDBJ databases">
        <title>Whole genome sequence for Rhodospirillaceae sp. R148.</title>
        <authorList>
            <person name="Wang G."/>
        </authorList>
    </citation>
    <scope>NUCLEOTIDE SEQUENCE [LARGE SCALE GENOMIC DNA]</scope>
    <source>
        <strain evidence="1 2">R148</strain>
    </source>
</reference>
<gene>
    <name evidence="1" type="ORF">FKG95_18145</name>
</gene>
<dbReference type="OrthoDB" id="5702699at2"/>